<dbReference type="Proteomes" id="UP000054561">
    <property type="component" value="Unassembled WGS sequence"/>
</dbReference>
<evidence type="ECO:0000256" key="2">
    <source>
        <dbReference type="SAM" id="MobiDB-lite"/>
    </source>
</evidence>
<keyword evidence="4" id="KW-1185">Reference proteome</keyword>
<dbReference type="VEuPathDB" id="PlasmoDB:AK88_04965"/>
<protein>
    <submittedName>
        <fullName evidence="3">Uncharacterized protein</fullName>
    </submittedName>
</protein>
<sequence>MASSPEKGGRSGENETEIRTLNINNNSKHDLSNDENYKKLKEDKKRMKKELLIKDNEIKSLRKLLEEKDQDTKINYIPLNEARKITYKALRKGSAAQKFIYLIESNSINYKLKKKAMNQLVLNAFGVMHHQKNRYPEILKYTDSHLKLFRQEQLILLAENERLTLQMKELKKQLLDNKIEILKKNEKNLIMSMRKGVKETPSAAGGAGPRGTAMDDDEDNYVELDADIVEKNFINLIKNFKIAQLKLLFYAFRKLSNNLYYNADPVNINSTISSSLKRGVDILSNMLRYKKRASTCVAFYKLLTHNDNNFVYNNRRYSEQSHMNPPFVKPGCFIQNSKKIGEGISNYVFKPYYYDNLPSATYDIMRRKKCSLQRLKKNCIMKNLPPNKDNQQYRISNAECETIFDPFSHEHGMNPSNGDTHERTHGDNTNGSNRRIYKNSYFGLGINKNPNDDCEKRTCSSDLDFDYLAEFSNYDREKFIDMFISETSKR</sequence>
<dbReference type="GeneID" id="24270279"/>
<evidence type="ECO:0000313" key="3">
    <source>
        <dbReference type="EMBL" id="KJP85392.1"/>
    </source>
</evidence>
<feature type="region of interest" description="Disordered" evidence="2">
    <location>
        <begin position="411"/>
        <end position="434"/>
    </location>
</feature>
<feature type="compositionally biased region" description="Basic and acidic residues" evidence="2">
    <location>
        <begin position="7"/>
        <end position="18"/>
    </location>
</feature>
<keyword evidence="1" id="KW-0175">Coiled coil</keyword>
<dbReference type="EMBL" id="KQ001728">
    <property type="protein sequence ID" value="KJP85392.1"/>
    <property type="molecule type" value="Genomic_DNA"/>
</dbReference>
<dbReference type="OMA" id="HHQKNRY"/>
<proteinExistence type="predicted"/>
<name>A0A0D9QEZ1_PLAFR</name>
<reference evidence="3 4" key="1">
    <citation type="submission" date="2014-03" db="EMBL/GenBank/DDBJ databases">
        <title>The Genome Sequence of Plasmodium fragile nilgiri.</title>
        <authorList>
            <consortium name="The Broad Institute Genomics Platform"/>
            <consortium name="The Broad Institute Genome Sequencing Center for Infectious Disease"/>
            <person name="Neafsey D."/>
            <person name="Duraisingh M."/>
            <person name="Young S.K."/>
            <person name="Zeng Q."/>
            <person name="Gargeya S."/>
            <person name="Abouelleil A."/>
            <person name="Alvarado L."/>
            <person name="Chapman S.B."/>
            <person name="Gainer-Dewar J."/>
            <person name="Goldberg J."/>
            <person name="Griggs A."/>
            <person name="Gujja S."/>
            <person name="Hansen M."/>
            <person name="Howarth C."/>
            <person name="Imamovic A."/>
            <person name="Larimer J."/>
            <person name="Pearson M."/>
            <person name="Poon T.W."/>
            <person name="Priest M."/>
            <person name="Roberts A."/>
            <person name="Saif S."/>
            <person name="Shea T."/>
            <person name="Sykes S."/>
            <person name="Wortman J."/>
            <person name="Nusbaum C."/>
            <person name="Birren B."/>
        </authorList>
    </citation>
    <scope>NUCLEOTIDE SEQUENCE [LARGE SCALE GENOMIC DNA]</scope>
    <source>
        <strain evidence="4">nilgiri</strain>
    </source>
</reference>
<evidence type="ECO:0000313" key="4">
    <source>
        <dbReference type="Proteomes" id="UP000054561"/>
    </source>
</evidence>
<dbReference type="AlphaFoldDB" id="A0A0D9QEZ1"/>
<feature type="coiled-coil region" evidence="1">
    <location>
        <begin position="37"/>
        <end position="64"/>
    </location>
</feature>
<evidence type="ECO:0000256" key="1">
    <source>
        <dbReference type="SAM" id="Coils"/>
    </source>
</evidence>
<dbReference type="OrthoDB" id="341115at2759"/>
<feature type="region of interest" description="Disordered" evidence="2">
    <location>
        <begin position="1"/>
        <end position="35"/>
    </location>
</feature>
<gene>
    <name evidence="3" type="ORF">AK88_04965</name>
</gene>
<organism evidence="3 4">
    <name type="scientific">Plasmodium fragile</name>
    <dbReference type="NCBI Taxonomy" id="5857"/>
    <lineage>
        <taxon>Eukaryota</taxon>
        <taxon>Sar</taxon>
        <taxon>Alveolata</taxon>
        <taxon>Apicomplexa</taxon>
        <taxon>Aconoidasida</taxon>
        <taxon>Haemosporida</taxon>
        <taxon>Plasmodiidae</taxon>
        <taxon>Plasmodium</taxon>
        <taxon>Plasmodium (Plasmodium)</taxon>
    </lineage>
</organism>
<dbReference type="RefSeq" id="XP_012337992.1">
    <property type="nucleotide sequence ID" value="XM_012482569.1"/>
</dbReference>
<accession>A0A0D9QEZ1</accession>
<feature type="coiled-coil region" evidence="1">
    <location>
        <begin position="153"/>
        <end position="187"/>
    </location>
</feature>